<evidence type="ECO:0008006" key="4">
    <source>
        <dbReference type="Google" id="ProtNLM"/>
    </source>
</evidence>
<feature type="compositionally biased region" description="Polar residues" evidence="1">
    <location>
        <begin position="72"/>
        <end position="102"/>
    </location>
</feature>
<gene>
    <name evidence="2" type="ORF">OG563_36485</name>
</gene>
<protein>
    <recommendedName>
        <fullName evidence="4">Lactococcin 972 family bacteriocin</fullName>
    </recommendedName>
</protein>
<evidence type="ECO:0000313" key="3">
    <source>
        <dbReference type="Proteomes" id="UP001432062"/>
    </source>
</evidence>
<proteinExistence type="predicted"/>
<keyword evidence="3" id="KW-1185">Reference proteome</keyword>
<feature type="region of interest" description="Disordered" evidence="1">
    <location>
        <begin position="38"/>
        <end position="114"/>
    </location>
</feature>
<dbReference type="RefSeq" id="WP_327098030.1">
    <property type="nucleotide sequence ID" value="NZ_CP109149.1"/>
</dbReference>
<evidence type="ECO:0000313" key="2">
    <source>
        <dbReference type="EMBL" id="WUV44623.1"/>
    </source>
</evidence>
<reference evidence="2" key="1">
    <citation type="submission" date="2022-10" db="EMBL/GenBank/DDBJ databases">
        <title>The complete genomes of actinobacterial strains from the NBC collection.</title>
        <authorList>
            <person name="Joergensen T.S."/>
            <person name="Alvarez Arevalo M."/>
            <person name="Sterndorff E.B."/>
            <person name="Faurdal D."/>
            <person name="Vuksanovic O."/>
            <person name="Mourched A.-S."/>
            <person name="Charusanti P."/>
            <person name="Shaw S."/>
            <person name="Blin K."/>
            <person name="Weber T."/>
        </authorList>
    </citation>
    <scope>NUCLEOTIDE SEQUENCE</scope>
    <source>
        <strain evidence="2">NBC_01482</strain>
    </source>
</reference>
<organism evidence="2 3">
    <name type="scientific">Nocardia vinacea</name>
    <dbReference type="NCBI Taxonomy" id="96468"/>
    <lineage>
        <taxon>Bacteria</taxon>
        <taxon>Bacillati</taxon>
        <taxon>Actinomycetota</taxon>
        <taxon>Actinomycetes</taxon>
        <taxon>Mycobacteriales</taxon>
        <taxon>Nocardiaceae</taxon>
        <taxon>Nocardia</taxon>
    </lineage>
</organism>
<dbReference type="Proteomes" id="UP001432062">
    <property type="component" value="Chromosome"/>
</dbReference>
<accession>A0ABZ1YNG1</accession>
<evidence type="ECO:0000256" key="1">
    <source>
        <dbReference type="SAM" id="MobiDB-lite"/>
    </source>
</evidence>
<dbReference type="EMBL" id="CP109441">
    <property type="protein sequence ID" value="WUV44623.1"/>
    <property type="molecule type" value="Genomic_DNA"/>
</dbReference>
<sequence>MHRTTTTTKRGGARGRALALFVGAITLGTVVGAGEALANPDARSDHSNNRGSTSGRDTTGWHHIDPFGYHHTPQNSLRRNEQQNNLREYRSQNVSGADSSGNRTGGTTTWTRVPRPDGDGWTVCRAAARTC</sequence>
<name>A0ABZ1YNG1_9NOCA</name>